<comment type="caution">
    <text evidence="2">The sequence shown here is derived from an EMBL/GenBank/DDBJ whole genome shotgun (WGS) entry which is preliminary data.</text>
</comment>
<reference evidence="2 3" key="1">
    <citation type="submission" date="2022-06" db="EMBL/GenBank/DDBJ databases">
        <title>Actinoplanes abujensis sp. nov., isolated from Nigerian arid soil.</title>
        <authorList>
            <person name="Ding P."/>
        </authorList>
    </citation>
    <scope>NUCLEOTIDE SEQUENCE [LARGE SCALE GENOMIC DNA]</scope>
    <source>
        <strain evidence="3">TRM88002</strain>
    </source>
</reference>
<dbReference type="InterPro" id="IPR032528">
    <property type="entry name" value="Ribosom_S30AE_C"/>
</dbReference>
<feature type="domain" description="Sigma 54 modulation/S30EA ribosomal protein C-terminal" evidence="1">
    <location>
        <begin position="1"/>
        <end position="41"/>
    </location>
</feature>
<evidence type="ECO:0000313" key="2">
    <source>
        <dbReference type="EMBL" id="MCM4081260.1"/>
    </source>
</evidence>
<keyword evidence="3" id="KW-1185">Reference proteome</keyword>
<evidence type="ECO:0000313" key="3">
    <source>
        <dbReference type="Proteomes" id="UP001523216"/>
    </source>
</evidence>
<dbReference type="Proteomes" id="UP001523216">
    <property type="component" value="Unassembled WGS sequence"/>
</dbReference>
<protein>
    <submittedName>
        <fullName evidence="2">Sigma 54 modulation/S30EA ribosomal C-terminal domain-containing protein</fullName>
    </submittedName>
</protein>
<dbReference type="EMBL" id="JAMQOL010000038">
    <property type="protein sequence ID" value="MCM4081260.1"/>
    <property type="molecule type" value="Genomic_DNA"/>
</dbReference>
<gene>
    <name evidence="2" type="ORF">LXN57_27160</name>
</gene>
<accession>A0ABT0Y5Z7</accession>
<sequence length="46" mass="5110">MTVPEAVRLLDTRHATFLAFTGIGSSRAIVLYRRFDGDLGVVTSLW</sequence>
<evidence type="ECO:0000259" key="1">
    <source>
        <dbReference type="Pfam" id="PF16321"/>
    </source>
</evidence>
<name>A0ABT0Y5Z7_9ACTN</name>
<dbReference type="Pfam" id="PF16321">
    <property type="entry name" value="Ribosom_S30AE_C"/>
    <property type="match status" value="1"/>
</dbReference>
<dbReference type="InterPro" id="IPR038416">
    <property type="entry name" value="Ribosom_S30AE_C_sf"/>
</dbReference>
<proteinExistence type="predicted"/>
<dbReference type="Gene3D" id="3.30.505.50">
    <property type="entry name" value="Sigma 54 modulation/S30EA ribosomal protein, C-terminal domain"/>
    <property type="match status" value="1"/>
</dbReference>
<organism evidence="2 3">
    <name type="scientific">Paractinoplanes hotanensis</name>
    <dbReference type="NCBI Taxonomy" id="2906497"/>
    <lineage>
        <taxon>Bacteria</taxon>
        <taxon>Bacillati</taxon>
        <taxon>Actinomycetota</taxon>
        <taxon>Actinomycetes</taxon>
        <taxon>Micromonosporales</taxon>
        <taxon>Micromonosporaceae</taxon>
        <taxon>Paractinoplanes</taxon>
    </lineage>
</organism>
<dbReference type="RefSeq" id="WP_251801055.1">
    <property type="nucleotide sequence ID" value="NZ_JAMQOL010000038.1"/>
</dbReference>